<evidence type="ECO:0000256" key="1">
    <source>
        <dbReference type="SAM" id="Coils"/>
    </source>
</evidence>
<accession>A0A821RG70</accession>
<evidence type="ECO:0000313" key="3">
    <source>
        <dbReference type="Proteomes" id="UP000663880"/>
    </source>
</evidence>
<evidence type="ECO:0000313" key="2">
    <source>
        <dbReference type="EMBL" id="CAF4839172.1"/>
    </source>
</evidence>
<protein>
    <submittedName>
        <fullName evidence="2">Uncharacterized protein</fullName>
    </submittedName>
</protein>
<dbReference type="AlphaFoldDB" id="A0A821RG70"/>
<keyword evidence="3" id="KW-1185">Reference proteome</keyword>
<name>A0A821RG70_9NEOP</name>
<sequence>METKVIAEKFQDEYEILKLNQMNARLQMKIDRNNKFIEGLKKELLSSKQSLMQQNPNPMNIHESIRQVKQKLVVYEQSCEKAKINFSNLNVNEVILPKSLMSLVTSLAALREEAVKLKRDADDVLFIKQAVSNMKMIR</sequence>
<keyword evidence="1" id="KW-0175">Coiled coil</keyword>
<organism evidence="2 3">
    <name type="scientific">Pieris macdunnoughi</name>
    <dbReference type="NCBI Taxonomy" id="345717"/>
    <lineage>
        <taxon>Eukaryota</taxon>
        <taxon>Metazoa</taxon>
        <taxon>Ecdysozoa</taxon>
        <taxon>Arthropoda</taxon>
        <taxon>Hexapoda</taxon>
        <taxon>Insecta</taxon>
        <taxon>Pterygota</taxon>
        <taxon>Neoptera</taxon>
        <taxon>Endopterygota</taxon>
        <taxon>Lepidoptera</taxon>
        <taxon>Glossata</taxon>
        <taxon>Ditrysia</taxon>
        <taxon>Papilionoidea</taxon>
        <taxon>Pieridae</taxon>
        <taxon>Pierinae</taxon>
        <taxon>Pieris</taxon>
    </lineage>
</organism>
<comment type="caution">
    <text evidence="2">The sequence shown here is derived from an EMBL/GenBank/DDBJ whole genome shotgun (WGS) entry which is preliminary data.</text>
</comment>
<dbReference type="EMBL" id="CAJOBZ010000012">
    <property type="protein sequence ID" value="CAF4839172.1"/>
    <property type="molecule type" value="Genomic_DNA"/>
</dbReference>
<feature type="coiled-coil region" evidence="1">
    <location>
        <begin position="65"/>
        <end position="120"/>
    </location>
</feature>
<dbReference type="Proteomes" id="UP000663880">
    <property type="component" value="Unassembled WGS sequence"/>
</dbReference>
<reference evidence="2" key="1">
    <citation type="submission" date="2021-02" db="EMBL/GenBank/DDBJ databases">
        <authorList>
            <person name="Steward A R."/>
        </authorList>
    </citation>
    <scope>NUCLEOTIDE SEQUENCE</scope>
</reference>
<proteinExistence type="predicted"/>
<gene>
    <name evidence="2" type="ORF">PMACD_LOCUS6009</name>
</gene>
<dbReference type="OrthoDB" id="8117728at2759"/>